<dbReference type="eggNOG" id="ENOG502QTSH">
    <property type="taxonomic scope" value="Eukaryota"/>
</dbReference>
<proteinExistence type="predicted"/>
<dbReference type="HOGENOM" id="CLU_057226_0_0_1"/>
<dbReference type="PANTHER" id="PTHR31366">
    <property type="entry name" value="UPF0739 PROTEIN C1ORF74"/>
    <property type="match status" value="1"/>
</dbReference>
<dbReference type="EnsemblPlants" id="ORUFI09G17660.2">
    <property type="protein sequence ID" value="ORUFI09G17660.2"/>
    <property type="gene ID" value="ORUFI09G17660"/>
</dbReference>
<protein>
    <submittedName>
        <fullName evidence="1">Uncharacterized protein</fullName>
    </submittedName>
</protein>
<dbReference type="STRING" id="4529.A0A0E0QTT4"/>
<dbReference type="Proteomes" id="UP000008022">
    <property type="component" value="Unassembled WGS sequence"/>
</dbReference>
<dbReference type="PANTHER" id="PTHR31366:SF2">
    <property type="entry name" value="UPF0739 PROTEIN C1ORF74"/>
    <property type="match status" value="1"/>
</dbReference>
<accession>A0A0E0QTT4</accession>
<sequence length="449" mass="50521">MKQPRGCHRIRRFFGAHRHPEEKREREQVTLGFFARRPIAIAIAAGAMDNSMAARGQSSQQPQLLLSLTTTNRTVHLALTWDRTVSIGRCLTRLFPSGPLISDRTPRWSSLVKVELDAAAEVEMAAAAAATAEEYEEMLRVVEAIATRIRWRLRPHSKRRLLNDILFLCSGLRPVVLMDYGGTMPELQDNLCSLLHHARQESSMLSPLRLMVIKDMLYLIHAKDLAEHASPSARSQHKLAFVDLEKSCSKVFAFSDPLLSETEENGALHEFLSIQDLFSANFPVDADVDLPIIQPEAKGQMSEIPEGTTMDNFGFRIADGTSLVIDLSTFLESAQIALPSLNGWLLGYPVTYLFCNESAETATQNLSKHSLHIYRIYAVRCRQSAAKQSEQELMSFSVPCDMSTKRDEEPWAKSFLAHMNEKIKQCNHVWASVRMEIEVFHSQSGLIVL</sequence>
<keyword evidence="2" id="KW-1185">Reference proteome</keyword>
<evidence type="ECO:0000313" key="2">
    <source>
        <dbReference type="Proteomes" id="UP000008022"/>
    </source>
</evidence>
<reference evidence="1" key="2">
    <citation type="submission" date="2015-06" db="UniProtKB">
        <authorList>
            <consortium name="EnsemblPlants"/>
        </authorList>
    </citation>
    <scope>IDENTIFICATION</scope>
</reference>
<dbReference type="AlphaFoldDB" id="A0A0E0QTT4"/>
<dbReference type="Pfam" id="PF14953">
    <property type="entry name" value="DUF4504"/>
    <property type="match status" value="1"/>
</dbReference>
<dbReference type="Gramene" id="ORUFI09G17660.2">
    <property type="protein sequence ID" value="ORUFI09G17660.2"/>
    <property type="gene ID" value="ORUFI09G17660"/>
</dbReference>
<reference evidence="2" key="1">
    <citation type="submission" date="2013-06" db="EMBL/GenBank/DDBJ databases">
        <authorList>
            <person name="Zhao Q."/>
        </authorList>
    </citation>
    <scope>NUCLEOTIDE SEQUENCE</scope>
    <source>
        <strain evidence="2">cv. W1943</strain>
    </source>
</reference>
<name>A0A0E0QTT4_ORYRU</name>
<organism evidence="1 2">
    <name type="scientific">Oryza rufipogon</name>
    <name type="common">Brownbeard rice</name>
    <name type="synonym">Asian wild rice</name>
    <dbReference type="NCBI Taxonomy" id="4529"/>
    <lineage>
        <taxon>Eukaryota</taxon>
        <taxon>Viridiplantae</taxon>
        <taxon>Streptophyta</taxon>
        <taxon>Embryophyta</taxon>
        <taxon>Tracheophyta</taxon>
        <taxon>Spermatophyta</taxon>
        <taxon>Magnoliopsida</taxon>
        <taxon>Liliopsida</taxon>
        <taxon>Poales</taxon>
        <taxon>Poaceae</taxon>
        <taxon>BOP clade</taxon>
        <taxon>Oryzoideae</taxon>
        <taxon>Oryzeae</taxon>
        <taxon>Oryzinae</taxon>
        <taxon>Oryza</taxon>
    </lineage>
</organism>
<dbReference type="OMA" id="YLFGMAH"/>
<dbReference type="InterPro" id="IPR027850">
    <property type="entry name" value="DUF4504"/>
</dbReference>
<evidence type="ECO:0000313" key="1">
    <source>
        <dbReference type="EnsemblPlants" id="ORUFI09G17660.2"/>
    </source>
</evidence>